<feature type="domain" description="HTH araC/xylS-type" evidence="7">
    <location>
        <begin position="144"/>
        <end position="247"/>
    </location>
</feature>
<dbReference type="PRINTS" id="PR00032">
    <property type="entry name" value="HTHARAC"/>
</dbReference>
<proteinExistence type="predicted"/>
<dbReference type="InterPro" id="IPR009057">
    <property type="entry name" value="Homeodomain-like_sf"/>
</dbReference>
<dbReference type="InterPro" id="IPR018062">
    <property type="entry name" value="HTH_AraC-typ_CS"/>
</dbReference>
<protein>
    <recommendedName>
        <fullName evidence="1">Stage 0 sporulation protein A homolog</fullName>
    </recommendedName>
</protein>
<keyword evidence="6" id="KW-0597">Phosphoprotein</keyword>
<dbReference type="Gene3D" id="1.10.10.60">
    <property type="entry name" value="Homeodomain-like"/>
    <property type="match status" value="2"/>
</dbReference>
<dbReference type="InterPro" id="IPR011006">
    <property type="entry name" value="CheY-like_superfamily"/>
</dbReference>
<evidence type="ECO:0000259" key="8">
    <source>
        <dbReference type="PROSITE" id="PS50110"/>
    </source>
</evidence>
<dbReference type="EMBL" id="QGQD01000043">
    <property type="protein sequence ID" value="TLD01163.1"/>
    <property type="molecule type" value="Genomic_DNA"/>
</dbReference>
<dbReference type="InterPro" id="IPR018060">
    <property type="entry name" value="HTH_AraC"/>
</dbReference>
<feature type="modified residue" description="4-aspartylphosphate" evidence="6">
    <location>
        <position position="55"/>
    </location>
</feature>
<dbReference type="SMART" id="SM00448">
    <property type="entry name" value="REC"/>
    <property type="match status" value="1"/>
</dbReference>
<dbReference type="InterPro" id="IPR020449">
    <property type="entry name" value="Tscrpt_reg_AraC-type_HTH"/>
</dbReference>
<dbReference type="PANTHER" id="PTHR43280">
    <property type="entry name" value="ARAC-FAMILY TRANSCRIPTIONAL REGULATOR"/>
    <property type="match status" value="1"/>
</dbReference>
<dbReference type="SMART" id="SM00342">
    <property type="entry name" value="HTH_ARAC"/>
    <property type="match status" value="1"/>
</dbReference>
<dbReference type="PROSITE" id="PS00041">
    <property type="entry name" value="HTH_ARAC_FAMILY_1"/>
    <property type="match status" value="1"/>
</dbReference>
<dbReference type="PROSITE" id="PS50110">
    <property type="entry name" value="RESPONSE_REGULATORY"/>
    <property type="match status" value="1"/>
</dbReference>
<dbReference type="GO" id="GO:0000160">
    <property type="term" value="P:phosphorelay signal transduction system"/>
    <property type="evidence" value="ECO:0007669"/>
    <property type="project" value="InterPro"/>
</dbReference>
<gene>
    <name evidence="9" type="ORF">DSM106044_01955</name>
</gene>
<evidence type="ECO:0000256" key="2">
    <source>
        <dbReference type="ARBA" id="ARBA00023015"/>
    </source>
</evidence>
<dbReference type="SUPFAM" id="SSF46689">
    <property type="entry name" value="Homeodomain-like"/>
    <property type="match status" value="2"/>
</dbReference>
<dbReference type="AlphaFoldDB" id="A0A4U8QAB0"/>
<accession>A0A4U8QAB0</accession>
<evidence type="ECO:0000256" key="5">
    <source>
        <dbReference type="ARBA" id="ARBA00024867"/>
    </source>
</evidence>
<evidence type="ECO:0000256" key="6">
    <source>
        <dbReference type="PROSITE-ProRule" id="PRU00169"/>
    </source>
</evidence>
<dbReference type="PANTHER" id="PTHR43280:SF28">
    <property type="entry name" value="HTH-TYPE TRANSCRIPTIONAL ACTIVATOR RHAS"/>
    <property type="match status" value="1"/>
</dbReference>
<name>A0A4U8QAB0_9FIRM</name>
<keyword evidence="3" id="KW-0238">DNA-binding</keyword>
<keyword evidence="4" id="KW-0804">Transcription</keyword>
<comment type="caution">
    <text evidence="9">The sequence shown here is derived from an EMBL/GenBank/DDBJ whole genome shotgun (WGS) entry which is preliminary data.</text>
</comment>
<dbReference type="Gene3D" id="3.40.50.2300">
    <property type="match status" value="1"/>
</dbReference>
<dbReference type="CDD" id="cd17536">
    <property type="entry name" value="REC_YesN-like"/>
    <property type="match status" value="1"/>
</dbReference>
<evidence type="ECO:0000313" key="10">
    <source>
        <dbReference type="Proteomes" id="UP000306509"/>
    </source>
</evidence>
<dbReference type="GO" id="GO:0043565">
    <property type="term" value="F:sequence-specific DNA binding"/>
    <property type="evidence" value="ECO:0007669"/>
    <property type="project" value="InterPro"/>
</dbReference>
<dbReference type="InterPro" id="IPR001789">
    <property type="entry name" value="Sig_transdc_resp-reg_receiver"/>
</dbReference>
<evidence type="ECO:0000313" key="9">
    <source>
        <dbReference type="EMBL" id="TLD01163.1"/>
    </source>
</evidence>
<dbReference type="PROSITE" id="PS01124">
    <property type="entry name" value="HTH_ARAC_FAMILY_2"/>
    <property type="match status" value="1"/>
</dbReference>
<comment type="function">
    <text evidence="5">May play the central regulatory role in sporulation. It may be an element of the effector pathway responsible for the activation of sporulation genes in response to nutritional stress. Spo0A may act in concert with spo0H (a sigma factor) to control the expression of some genes that are critical to the sporulation process.</text>
</comment>
<reference evidence="9 10" key="1">
    <citation type="journal article" date="2019" name="Anaerobe">
        <title>Detection of Robinsoniella peoriensis in multiple bone samples of a trauma patient.</title>
        <authorList>
            <person name="Schrottner P."/>
            <person name="Hartwich K."/>
            <person name="Bunk B."/>
            <person name="Schober I."/>
            <person name="Helbig S."/>
            <person name="Rudolph W.W."/>
            <person name="Gunzer F."/>
        </authorList>
    </citation>
    <scope>NUCLEOTIDE SEQUENCE [LARGE SCALE GENOMIC DNA]</scope>
    <source>
        <strain evidence="9 10">DSM 106044</strain>
    </source>
</reference>
<dbReference type="STRING" id="180332.GCA_000797495_04890"/>
<evidence type="ECO:0000256" key="1">
    <source>
        <dbReference type="ARBA" id="ARBA00018672"/>
    </source>
</evidence>
<dbReference type="GO" id="GO:0003700">
    <property type="term" value="F:DNA-binding transcription factor activity"/>
    <property type="evidence" value="ECO:0007669"/>
    <property type="project" value="InterPro"/>
</dbReference>
<keyword evidence="2" id="KW-0805">Transcription regulation</keyword>
<keyword evidence="10" id="KW-1185">Reference proteome</keyword>
<evidence type="ECO:0000256" key="4">
    <source>
        <dbReference type="ARBA" id="ARBA00023163"/>
    </source>
</evidence>
<feature type="domain" description="Response regulatory" evidence="8">
    <location>
        <begin position="3"/>
        <end position="121"/>
    </location>
</feature>
<dbReference type="SUPFAM" id="SSF52172">
    <property type="entry name" value="CheY-like"/>
    <property type="match status" value="1"/>
</dbReference>
<dbReference type="Pfam" id="PF12833">
    <property type="entry name" value="HTH_18"/>
    <property type="match status" value="1"/>
</dbReference>
<sequence>MYKVLLVDDEPAALDMEKRAIQKRTEYFQVSGEAYNVKDAIELYHNTNPDVVLTDMKMPKQNGIELIKYIAGQEENRAVCIAVSGYADFDYVHDAFSYGAFDYLLKPVEPKKIEELFVRIRRLLISTRENPCTVKLPQGRLSTEQLVKKVEEHIRKNIAGDNSILNICSIFSISQPYLSKAFKTHFNCTYNEYLIGIRIEEAKKLLDRKEEYLIGEIAELLGFSDQFYFSKVFKNATGYTPREYRARNDK</sequence>
<evidence type="ECO:0000259" key="7">
    <source>
        <dbReference type="PROSITE" id="PS01124"/>
    </source>
</evidence>
<dbReference type="RefSeq" id="WP_138002367.1">
    <property type="nucleotide sequence ID" value="NZ_CAUSDN010000129.1"/>
</dbReference>
<dbReference type="Pfam" id="PF00072">
    <property type="entry name" value="Response_reg"/>
    <property type="match status" value="1"/>
</dbReference>
<dbReference type="Proteomes" id="UP000306509">
    <property type="component" value="Unassembled WGS sequence"/>
</dbReference>
<evidence type="ECO:0000256" key="3">
    <source>
        <dbReference type="ARBA" id="ARBA00023125"/>
    </source>
</evidence>
<organism evidence="9 10">
    <name type="scientific">Robinsoniella peoriensis</name>
    <dbReference type="NCBI Taxonomy" id="180332"/>
    <lineage>
        <taxon>Bacteria</taxon>
        <taxon>Bacillati</taxon>
        <taxon>Bacillota</taxon>
        <taxon>Clostridia</taxon>
        <taxon>Lachnospirales</taxon>
        <taxon>Lachnospiraceae</taxon>
        <taxon>Robinsoniella</taxon>
    </lineage>
</organism>